<dbReference type="GO" id="GO:0004177">
    <property type="term" value="F:aminopeptidase activity"/>
    <property type="evidence" value="ECO:0007669"/>
    <property type="project" value="UniProtKB-KW"/>
</dbReference>
<dbReference type="InterPro" id="IPR050659">
    <property type="entry name" value="Peptidase_M24B"/>
</dbReference>
<keyword evidence="3" id="KW-0031">Aminopeptidase</keyword>
<evidence type="ECO:0000313" key="3">
    <source>
        <dbReference type="EMBL" id="TCP24541.1"/>
    </source>
</evidence>
<dbReference type="Proteomes" id="UP000295416">
    <property type="component" value="Unassembled WGS sequence"/>
</dbReference>
<dbReference type="EMBL" id="SLXK01000024">
    <property type="protein sequence ID" value="TCP24541.1"/>
    <property type="molecule type" value="Genomic_DNA"/>
</dbReference>
<evidence type="ECO:0000313" key="4">
    <source>
        <dbReference type="Proteomes" id="UP000295416"/>
    </source>
</evidence>
<protein>
    <submittedName>
        <fullName evidence="3">Xaa-Pro aminopeptidase</fullName>
    </submittedName>
</protein>
<proteinExistence type="predicted"/>
<name>A0A4R2NSL4_9BACL</name>
<dbReference type="Gene3D" id="3.40.350.10">
    <property type="entry name" value="Creatinase/prolidase N-terminal domain"/>
    <property type="match status" value="1"/>
</dbReference>
<dbReference type="InterPro" id="IPR036005">
    <property type="entry name" value="Creatinase/aminopeptidase-like"/>
</dbReference>
<dbReference type="AlphaFoldDB" id="A0A4R2NSL4"/>
<dbReference type="SUPFAM" id="SSF55920">
    <property type="entry name" value="Creatinase/aminopeptidase"/>
    <property type="match status" value="1"/>
</dbReference>
<dbReference type="OrthoDB" id="4850044at2"/>
<reference evidence="3 4" key="1">
    <citation type="submission" date="2019-03" db="EMBL/GenBank/DDBJ databases">
        <title>Genomic Encyclopedia of Type Strains, Phase IV (KMG-IV): sequencing the most valuable type-strain genomes for metagenomic binning, comparative biology and taxonomic classification.</title>
        <authorList>
            <person name="Goeker M."/>
        </authorList>
    </citation>
    <scope>NUCLEOTIDE SEQUENCE [LARGE SCALE GENOMIC DNA]</scope>
    <source>
        <strain evidence="3 4">DSM 19377</strain>
    </source>
</reference>
<dbReference type="Pfam" id="PF00557">
    <property type="entry name" value="Peptidase_M24"/>
    <property type="match status" value="1"/>
</dbReference>
<keyword evidence="3" id="KW-0645">Protease</keyword>
<feature type="domain" description="Peptidase M24" evidence="1">
    <location>
        <begin position="134"/>
        <end position="326"/>
    </location>
</feature>
<dbReference type="CDD" id="cd01066">
    <property type="entry name" value="APP_MetAP"/>
    <property type="match status" value="1"/>
</dbReference>
<dbReference type="InterPro" id="IPR029149">
    <property type="entry name" value="Creatin/AminoP/Spt16_N"/>
</dbReference>
<dbReference type="Gene3D" id="3.90.230.10">
    <property type="entry name" value="Creatinase/methionine aminopeptidase superfamily"/>
    <property type="match status" value="1"/>
</dbReference>
<gene>
    <name evidence="3" type="ORF">EV207_12440</name>
</gene>
<accession>A0A4R2NSL4</accession>
<dbReference type="InterPro" id="IPR000587">
    <property type="entry name" value="Creatinase_N"/>
</dbReference>
<dbReference type="Pfam" id="PF01321">
    <property type="entry name" value="Creatinase_N"/>
    <property type="match status" value="1"/>
</dbReference>
<dbReference type="SUPFAM" id="SSF53092">
    <property type="entry name" value="Creatinase/prolidase N-terminal domain"/>
    <property type="match status" value="1"/>
</dbReference>
<comment type="caution">
    <text evidence="3">The sequence shown here is derived from an EMBL/GenBank/DDBJ whole genome shotgun (WGS) entry which is preliminary data.</text>
</comment>
<keyword evidence="3" id="KW-0378">Hydrolase</keyword>
<organism evidence="3 4">
    <name type="scientific">Scopulibacillus darangshiensis</name>
    <dbReference type="NCBI Taxonomy" id="442528"/>
    <lineage>
        <taxon>Bacteria</taxon>
        <taxon>Bacillati</taxon>
        <taxon>Bacillota</taxon>
        <taxon>Bacilli</taxon>
        <taxon>Bacillales</taxon>
        <taxon>Sporolactobacillaceae</taxon>
        <taxon>Scopulibacillus</taxon>
    </lineage>
</organism>
<dbReference type="PANTHER" id="PTHR46112">
    <property type="entry name" value="AMINOPEPTIDASE"/>
    <property type="match status" value="1"/>
</dbReference>
<feature type="domain" description="Creatinase N-terminal" evidence="2">
    <location>
        <begin position="3"/>
        <end position="106"/>
    </location>
</feature>
<keyword evidence="4" id="KW-1185">Reference proteome</keyword>
<dbReference type="InterPro" id="IPR000994">
    <property type="entry name" value="Pept_M24"/>
</dbReference>
<evidence type="ECO:0000259" key="1">
    <source>
        <dbReference type="Pfam" id="PF00557"/>
    </source>
</evidence>
<evidence type="ECO:0000259" key="2">
    <source>
        <dbReference type="Pfam" id="PF01321"/>
    </source>
</evidence>
<sequence length="362" mass="41173">MKLAKLRTYLKKNDFDGILLRRRQNFSWLTGGRYNHIVQSVPEGVADLVVTQDNVYIVTSKMEERRILEEECQTLGFDVEVLSDDWIRDLTPLVEKIGKGKRMATDTPFKDWLAVNDALIPLRTVLNEEEINRYRSLCQDTARALESVCREILPGQTEHEIAAMLAGKIIEKGVHLQVLLVATDERIYNYRHPIPTDKRLEKHAMIVICAERHGLVANATRFVYFGEPPAELIENKNKLAMIDAVMNDATKPGKKICDVFKAGVAQYERAGFPDDWKKLHQGGLTGYDSREIIAVPETDVIIKANQAFAWNPSLPGIKSEDTILAKENASEFLTTTGEWPSIDVCIQGKVYKRPDILFRRMF</sequence>
<dbReference type="PANTHER" id="PTHR46112:SF2">
    <property type="entry name" value="XAA-PRO AMINOPEPTIDASE P-RELATED"/>
    <property type="match status" value="1"/>
</dbReference>